<sequence length="60" mass="6753">MKKIGTSHPADFVKTNRKHIESWAGIACLVILAFLVCFLPGFARKNEALYNKLNSTETEE</sequence>
<gene>
    <name evidence="2" type="ORF">GHV41_24065</name>
</gene>
<organism evidence="2 3">
    <name type="scientific">Serratia proteamaculans</name>
    <dbReference type="NCBI Taxonomy" id="28151"/>
    <lineage>
        <taxon>Bacteria</taxon>
        <taxon>Pseudomonadati</taxon>
        <taxon>Pseudomonadota</taxon>
        <taxon>Gammaproteobacteria</taxon>
        <taxon>Enterobacterales</taxon>
        <taxon>Yersiniaceae</taxon>
        <taxon>Serratia</taxon>
    </lineage>
</organism>
<feature type="transmembrane region" description="Helical" evidence="1">
    <location>
        <begin position="23"/>
        <end position="43"/>
    </location>
</feature>
<dbReference type="EMBL" id="CP045913">
    <property type="protein sequence ID" value="QGH64416.1"/>
    <property type="molecule type" value="Genomic_DNA"/>
</dbReference>
<protein>
    <submittedName>
        <fullName evidence="2">Uncharacterized protein</fullName>
    </submittedName>
</protein>
<dbReference type="AlphaFoldDB" id="A0A5Q2VJK8"/>
<name>A0A5Q2VJK8_SERPR</name>
<keyword evidence="1" id="KW-1133">Transmembrane helix</keyword>
<dbReference type="Proteomes" id="UP000381260">
    <property type="component" value="Chromosome"/>
</dbReference>
<keyword evidence="1" id="KW-0472">Membrane</keyword>
<keyword evidence="1" id="KW-0812">Transmembrane</keyword>
<reference evidence="2 3" key="1">
    <citation type="submission" date="2019-11" db="EMBL/GenBank/DDBJ databases">
        <title>The Phosphoenolpyruvate Phosphotransferase System Regulates Serratia proteamaculans 336X Biofilm Formation and Wheat Roots colonization.</title>
        <authorList>
            <person name="Liu F."/>
        </authorList>
    </citation>
    <scope>NUCLEOTIDE SEQUENCE [LARGE SCALE GENOMIC DNA]</scope>
    <source>
        <strain evidence="2 3">336X</strain>
    </source>
</reference>
<proteinExistence type="predicted"/>
<evidence type="ECO:0000313" key="3">
    <source>
        <dbReference type="Proteomes" id="UP000381260"/>
    </source>
</evidence>
<evidence type="ECO:0000256" key="1">
    <source>
        <dbReference type="SAM" id="Phobius"/>
    </source>
</evidence>
<evidence type="ECO:0000313" key="2">
    <source>
        <dbReference type="EMBL" id="QGH64416.1"/>
    </source>
</evidence>
<accession>A0A5Q2VJK8</accession>